<protein>
    <submittedName>
        <fullName evidence="4">Nose resistant to fluoxetine protein 6</fullName>
    </submittedName>
</protein>
<dbReference type="Proteomes" id="UP000694867">
    <property type="component" value="Unplaced"/>
</dbReference>
<dbReference type="RefSeq" id="XP_003739506.1">
    <property type="nucleotide sequence ID" value="XM_003739458.1"/>
</dbReference>
<keyword evidence="1" id="KW-1133">Transmembrane helix</keyword>
<dbReference type="GO" id="GO:0016747">
    <property type="term" value="F:acyltransferase activity, transferring groups other than amino-acyl groups"/>
    <property type="evidence" value="ECO:0007669"/>
    <property type="project" value="InterPro"/>
</dbReference>
<feature type="transmembrane region" description="Helical" evidence="1">
    <location>
        <begin position="910"/>
        <end position="931"/>
    </location>
</feature>
<feature type="transmembrane region" description="Helical" evidence="1">
    <location>
        <begin position="689"/>
        <end position="711"/>
    </location>
</feature>
<dbReference type="PANTHER" id="PTHR11161:SF0">
    <property type="entry name" value="O-ACYLTRANSFERASE LIKE PROTEIN"/>
    <property type="match status" value="1"/>
</dbReference>
<feature type="transmembrane region" description="Helical" evidence="1">
    <location>
        <begin position="1021"/>
        <end position="1045"/>
    </location>
</feature>
<dbReference type="InterPro" id="IPR054722">
    <property type="entry name" value="PolX-like_BBD"/>
</dbReference>
<feature type="transmembrane region" description="Helical" evidence="1">
    <location>
        <begin position="951"/>
        <end position="970"/>
    </location>
</feature>
<evidence type="ECO:0000313" key="3">
    <source>
        <dbReference type="Proteomes" id="UP000694867"/>
    </source>
</evidence>
<dbReference type="InterPro" id="IPR013103">
    <property type="entry name" value="RVT_2"/>
</dbReference>
<keyword evidence="1" id="KW-0472">Membrane</keyword>
<dbReference type="InterPro" id="IPR002656">
    <property type="entry name" value="Acyl_transf_3_dom"/>
</dbReference>
<evidence type="ECO:0000313" key="4">
    <source>
        <dbReference type="RefSeq" id="XP_003739506.1"/>
    </source>
</evidence>
<feature type="transmembrane region" description="Helical" evidence="1">
    <location>
        <begin position="837"/>
        <end position="859"/>
    </location>
</feature>
<feature type="transmembrane region" description="Helical" evidence="1">
    <location>
        <begin position="743"/>
        <end position="761"/>
    </location>
</feature>
<accession>A0AAJ6VWB7</accession>
<feature type="transmembrane region" description="Helical" evidence="1">
    <location>
        <begin position="879"/>
        <end position="898"/>
    </location>
</feature>
<organism evidence="3 4">
    <name type="scientific">Galendromus occidentalis</name>
    <name type="common">western predatory mite</name>
    <dbReference type="NCBI Taxonomy" id="34638"/>
    <lineage>
        <taxon>Eukaryota</taxon>
        <taxon>Metazoa</taxon>
        <taxon>Ecdysozoa</taxon>
        <taxon>Arthropoda</taxon>
        <taxon>Chelicerata</taxon>
        <taxon>Arachnida</taxon>
        <taxon>Acari</taxon>
        <taxon>Parasitiformes</taxon>
        <taxon>Mesostigmata</taxon>
        <taxon>Gamasina</taxon>
        <taxon>Phytoseioidea</taxon>
        <taxon>Phytoseiidae</taxon>
        <taxon>Typhlodrominae</taxon>
        <taxon>Galendromus</taxon>
    </lineage>
</organism>
<sequence length="1074" mass="120757">MSRGSKGGYFNFAPSAAMSEVLKASVDGIKADRWYSDDGASRHLTWNRRFFSSYTESAQPQRISPGEKDVTMLAHGEGVVEVIFHNQNNDVVATLNDVLFVPDATAHLMSVRAAGERRMVTVIVKESLSIRKKCNTLVASGKLSGGLYGMDQSVVEPKAAHLEENEVWDLVERPRGAKIAKSCWVLRMKGMGGGKEKFKARFCAKGYAQTPGVDYFETFSPVARWKNKSEIESFLEELKKVFKITIGTPESYLVSTLAVKDETEEVEQLTAKLPYREAVGCLMHLSNATRPDIAFAVSKAARSSEEPSAPDWLGVKRIFRYLRGTSDIGIMYGDCQSGESRSMELLERRSLKIQEISDSPRKMKINVILVFGTALLIPTLAAVVPELPPKKQALLMVMRKLGQDIGSRLQPLFEELLVDTNVTNNCIGSLVRTMAAARENEEWALRILLSSGSLPTSILDGGLASYGSFDQCRRARRYNSEGHLAFRGQWCAVTILPDDDIVEHIRPFSSFKEFLVRAPQQDRIVPKNLRKLHIGIKIGVCVPSSCNQDELHYIVNKALMAYDISAVVSGCQTDETIALSTAQKISLTYVLITAALLIVGTFLDWKIERGDKESKTVIEVLSFFSIRRNTARLLKDPKDENGSLQFMNGLKVLLSFWAVVGHTHCFLQPDMLENFYDGREAIKSWIFQPIVNTFMVVETFFFISGFLLGYLTIVNQEKIRNACRGRHISVIYFTVFLRRYVRTMLPALAMLTYSFLIPLLYDSPIAIDSMLAAYVGNCPNNWWKLPLLIGNTDSASDLCAIHTWYLAVDMQIFALGSAFALLLVFRPRIALGLSGILCVLAAIFTAYITYVMNFAYIITIKDFDFERVFRTFDYVYIQAYPHLPNYFLGLICGYFSARNPKTFLSLRIRIVMWLISTLIASYVVFGTAIWFNYGFPEQLPGSIYAGFHRPLWGLAMMWLTYANTTGRGGIVNEMLSHRIFTVCGRLTYGIYLMHVIVISVKNGYLKGSVLYVNQFLVFKDALGIFVMSIFLAYYLNISVEAPLAAMDDMIFGERRTARSRKQPSVLKGSDDKRQ</sequence>
<keyword evidence="3" id="KW-1185">Reference proteome</keyword>
<feature type="transmembrane region" description="Helical" evidence="1">
    <location>
        <begin position="804"/>
        <end position="825"/>
    </location>
</feature>
<evidence type="ECO:0000256" key="1">
    <source>
        <dbReference type="SAM" id="Phobius"/>
    </source>
</evidence>
<keyword evidence="1" id="KW-0812">Transmembrane</keyword>
<reference evidence="4" key="1">
    <citation type="submission" date="2025-08" db="UniProtKB">
        <authorList>
            <consortium name="RefSeq"/>
        </authorList>
    </citation>
    <scope>IDENTIFICATION</scope>
</reference>
<dbReference type="Pfam" id="PF01757">
    <property type="entry name" value="Acyl_transf_3"/>
    <property type="match status" value="1"/>
</dbReference>
<dbReference type="Pfam" id="PF20146">
    <property type="entry name" value="NRF"/>
    <property type="match status" value="1"/>
</dbReference>
<dbReference type="InterPro" id="IPR052728">
    <property type="entry name" value="O2_lipid_transport_reg"/>
</dbReference>
<dbReference type="InterPro" id="IPR006621">
    <property type="entry name" value="Nose-resist-to-fluoxetine_N"/>
</dbReference>
<feature type="domain" description="Nose resistant-to-fluoxetine protein N-terminal" evidence="2">
    <location>
        <begin position="423"/>
        <end position="573"/>
    </location>
</feature>
<proteinExistence type="predicted"/>
<dbReference type="KEGG" id="goe:108863627"/>
<dbReference type="GeneID" id="108863627"/>
<dbReference type="Pfam" id="PF07727">
    <property type="entry name" value="RVT_2"/>
    <property type="match status" value="1"/>
</dbReference>
<dbReference type="Pfam" id="PF22936">
    <property type="entry name" value="Pol_BBD"/>
    <property type="match status" value="1"/>
</dbReference>
<evidence type="ECO:0000259" key="2">
    <source>
        <dbReference type="SMART" id="SM00703"/>
    </source>
</evidence>
<dbReference type="AlphaFoldDB" id="A0AAJ6VWB7"/>
<gene>
    <name evidence="4" type="primary">LOC108863627</name>
</gene>
<dbReference type="PANTHER" id="PTHR11161">
    <property type="entry name" value="O-ACYLTRANSFERASE"/>
    <property type="match status" value="1"/>
</dbReference>
<name>A0AAJ6VWB7_9ACAR</name>
<feature type="transmembrane region" description="Helical" evidence="1">
    <location>
        <begin position="982"/>
        <end position="1001"/>
    </location>
</feature>
<dbReference type="SMART" id="SM00703">
    <property type="entry name" value="NRF"/>
    <property type="match status" value="1"/>
</dbReference>